<evidence type="ECO:0000256" key="1">
    <source>
        <dbReference type="ARBA" id="ARBA00004651"/>
    </source>
</evidence>
<feature type="transmembrane region" description="Helical" evidence="6">
    <location>
        <begin position="6"/>
        <end position="27"/>
    </location>
</feature>
<reference evidence="9 10" key="1">
    <citation type="submission" date="2013-02" db="EMBL/GenBank/DDBJ databases">
        <title>The Genome Sequence of Enterococcus phoeniculicola BAA-412.</title>
        <authorList>
            <consortium name="The Broad Institute Genome Sequencing Platform"/>
            <consortium name="The Broad Institute Genome Sequencing Center for Infectious Disease"/>
            <person name="Earl A.M."/>
            <person name="Gilmore M.S."/>
            <person name="Lebreton F."/>
            <person name="Walker B."/>
            <person name="Young S.K."/>
            <person name="Zeng Q."/>
            <person name="Gargeya S."/>
            <person name="Fitzgerald M."/>
            <person name="Haas B."/>
            <person name="Abouelleil A."/>
            <person name="Alvarado L."/>
            <person name="Arachchi H.M."/>
            <person name="Berlin A.M."/>
            <person name="Chapman S.B."/>
            <person name="Dewar J."/>
            <person name="Goldberg J."/>
            <person name="Griggs A."/>
            <person name="Gujja S."/>
            <person name="Hansen M."/>
            <person name="Howarth C."/>
            <person name="Imamovic A."/>
            <person name="Larimer J."/>
            <person name="McCowan C."/>
            <person name="Murphy C."/>
            <person name="Neiman D."/>
            <person name="Pearson M."/>
            <person name="Priest M."/>
            <person name="Roberts A."/>
            <person name="Saif S."/>
            <person name="Shea T."/>
            <person name="Sisk P."/>
            <person name="Sykes S."/>
            <person name="Wortman J."/>
            <person name="Nusbaum C."/>
            <person name="Birren B."/>
        </authorList>
    </citation>
    <scope>NUCLEOTIDE SEQUENCE [LARGE SCALE GENOMIC DNA]</scope>
    <source>
        <strain evidence="9 10">ATCC BAA-412</strain>
    </source>
</reference>
<keyword evidence="4 6" id="KW-1133">Transmembrane helix</keyword>
<comment type="caution">
    <text evidence="9">The sequence shown here is derived from an EMBL/GenBank/DDBJ whole genome shotgun (WGS) entry which is preliminary data.</text>
</comment>
<feature type="transmembrane region" description="Helical" evidence="6">
    <location>
        <begin position="61"/>
        <end position="81"/>
    </location>
</feature>
<dbReference type="PATRIC" id="fig|1158610.3.peg.1913"/>
<evidence type="ECO:0000313" key="9">
    <source>
        <dbReference type="EMBL" id="EOL43937.1"/>
    </source>
</evidence>
<protein>
    <recommendedName>
        <fullName evidence="6">UPF0316 protein UC3_01919</fullName>
    </recommendedName>
</protein>
<evidence type="ECO:0000259" key="7">
    <source>
        <dbReference type="Pfam" id="PF10035"/>
    </source>
</evidence>
<keyword evidence="10" id="KW-1185">Reference proteome</keyword>
<dbReference type="STRING" id="154621.RV11_GL002584"/>
<accession>R3W908</accession>
<evidence type="ECO:0000256" key="5">
    <source>
        <dbReference type="ARBA" id="ARBA00023136"/>
    </source>
</evidence>
<keyword evidence="5 6" id="KW-0472">Membrane</keyword>
<dbReference type="GO" id="GO:0005886">
    <property type="term" value="C:plasma membrane"/>
    <property type="evidence" value="ECO:0007669"/>
    <property type="project" value="UniProtKB-SubCell"/>
</dbReference>
<dbReference type="EMBL" id="AJAT01000015">
    <property type="protein sequence ID" value="EOL43937.1"/>
    <property type="molecule type" value="Genomic_DNA"/>
</dbReference>
<keyword evidence="2 6" id="KW-1003">Cell membrane</keyword>
<comment type="subcellular location">
    <subcellularLocation>
        <location evidence="1 6">Cell membrane</location>
        <topology evidence="1 6">Multi-pass membrane protein</topology>
    </subcellularLocation>
</comment>
<dbReference type="InterPro" id="IPR044035">
    <property type="entry name" value="DUF5698"/>
</dbReference>
<dbReference type="Pfam" id="PF10035">
    <property type="entry name" value="DUF2179"/>
    <property type="match status" value="1"/>
</dbReference>
<dbReference type="eggNOG" id="COG4843">
    <property type="taxonomic scope" value="Bacteria"/>
</dbReference>
<dbReference type="InterPro" id="IPR019264">
    <property type="entry name" value="DUF2179"/>
</dbReference>
<organism evidence="9 10">
    <name type="scientific">Enterococcus phoeniculicola ATCC BAA-412</name>
    <dbReference type="NCBI Taxonomy" id="1158610"/>
    <lineage>
        <taxon>Bacteria</taxon>
        <taxon>Bacillati</taxon>
        <taxon>Bacillota</taxon>
        <taxon>Bacilli</taxon>
        <taxon>Lactobacillales</taxon>
        <taxon>Enterococcaceae</taxon>
        <taxon>Enterococcus</taxon>
    </lineage>
</organism>
<feature type="domain" description="DUF5698" evidence="8">
    <location>
        <begin position="22"/>
        <end position="79"/>
    </location>
</feature>
<dbReference type="InterPro" id="IPR022930">
    <property type="entry name" value="UPF0316"/>
</dbReference>
<dbReference type="Proteomes" id="UP000013785">
    <property type="component" value="Unassembled WGS sequence"/>
</dbReference>
<dbReference type="PANTHER" id="PTHR40060">
    <property type="entry name" value="UPF0316 PROTEIN YEBE"/>
    <property type="match status" value="1"/>
</dbReference>
<dbReference type="PANTHER" id="PTHR40060:SF1">
    <property type="entry name" value="UPF0316 PROTEIN YEBE"/>
    <property type="match status" value="1"/>
</dbReference>
<name>R3W908_9ENTE</name>
<dbReference type="OrthoDB" id="48231at2"/>
<dbReference type="HAMAP" id="MF_01515">
    <property type="entry name" value="UPF0316"/>
    <property type="match status" value="1"/>
</dbReference>
<evidence type="ECO:0000256" key="2">
    <source>
        <dbReference type="ARBA" id="ARBA00022475"/>
    </source>
</evidence>
<dbReference type="AlphaFoldDB" id="R3W908"/>
<proteinExistence type="inferred from homology"/>
<evidence type="ECO:0000256" key="3">
    <source>
        <dbReference type="ARBA" id="ARBA00022692"/>
    </source>
</evidence>
<comment type="similarity">
    <text evidence="6">Belongs to the UPF0316 family.</text>
</comment>
<dbReference type="NCBIfam" id="NF003194">
    <property type="entry name" value="PRK04164.1-5"/>
    <property type="match status" value="1"/>
</dbReference>
<dbReference type="CDD" id="cd16381">
    <property type="entry name" value="YitT_C_like_1"/>
    <property type="match status" value="1"/>
</dbReference>
<dbReference type="HOGENOM" id="CLU_106166_1_0_9"/>
<evidence type="ECO:0000256" key="6">
    <source>
        <dbReference type="HAMAP-Rule" id="MF_01515"/>
    </source>
</evidence>
<feature type="domain" description="DUF2179" evidence="7">
    <location>
        <begin position="115"/>
        <end position="167"/>
    </location>
</feature>
<sequence>MIDVKMLLMIFFINFAYITLNTLRFMLTMKGYRVIAPIVSMAEIIIYILGLSLVLNRLDNPINLLVYALGYAVGISVGIRIEDKLALGYIMVTVILPTNTEEQKNLPKILRENGYGVTVTYAQGLEGERLVLEILSSRKTERTLYRLIKEIEERAFIISYEPKYISGGFWTKKVRKRQKNQQS</sequence>
<keyword evidence="3 6" id="KW-0812">Transmembrane</keyword>
<feature type="transmembrane region" description="Helical" evidence="6">
    <location>
        <begin position="34"/>
        <end position="55"/>
    </location>
</feature>
<evidence type="ECO:0000256" key="4">
    <source>
        <dbReference type="ARBA" id="ARBA00022989"/>
    </source>
</evidence>
<dbReference type="Pfam" id="PF18955">
    <property type="entry name" value="DUF5698"/>
    <property type="match status" value="1"/>
</dbReference>
<evidence type="ECO:0000259" key="8">
    <source>
        <dbReference type="Pfam" id="PF18955"/>
    </source>
</evidence>
<evidence type="ECO:0000313" key="10">
    <source>
        <dbReference type="Proteomes" id="UP000013785"/>
    </source>
</evidence>
<gene>
    <name evidence="9" type="ORF">UC3_01919</name>
</gene>
<dbReference type="RefSeq" id="WP_010768581.1">
    <property type="nucleotide sequence ID" value="NZ_ASWE01000002.1"/>
</dbReference>